<protein>
    <submittedName>
        <fullName evidence="3">Arogenate dehydrogenase alpha</fullName>
    </submittedName>
</protein>
<name>A0A223FZ09_9CARY</name>
<reference evidence="3" key="2">
    <citation type="submission" date="2017-08" db="EMBL/GenBank/DDBJ databases">
        <title>Relaxation of Tyrosine Pathway Regulation During the Evolution of Betalain Pigmentation in Caryophyllales.</title>
        <authorList>
            <person name="Lopez Nieves S."/>
        </authorList>
    </citation>
    <scope>NUCLEOTIDE SEQUENCE</scope>
</reference>
<dbReference type="PANTHER" id="PTHR43207:SF4">
    <property type="entry name" value="AROGENATE DEHYDROGENASE 2, CHLOROPLASTIC"/>
    <property type="match status" value="1"/>
</dbReference>
<dbReference type="AlphaFoldDB" id="A0A223FZ09"/>
<keyword evidence="1" id="KW-0560">Oxidoreductase</keyword>
<dbReference type="GO" id="GO:0008977">
    <property type="term" value="F:prephenate dehydrogenase (NAD+) activity"/>
    <property type="evidence" value="ECO:0007669"/>
    <property type="project" value="InterPro"/>
</dbReference>
<dbReference type="InterPro" id="IPR045011">
    <property type="entry name" value="TYRAAT1/2"/>
</dbReference>
<organism evidence="3">
    <name type="scientific">Paronychia polygonifolia</name>
    <dbReference type="NCBI Taxonomy" id="1533270"/>
    <lineage>
        <taxon>Eukaryota</taxon>
        <taxon>Viridiplantae</taxon>
        <taxon>Streptophyta</taxon>
        <taxon>Embryophyta</taxon>
        <taxon>Tracheophyta</taxon>
        <taxon>Spermatophyta</taxon>
        <taxon>Magnoliopsida</taxon>
        <taxon>eudicotyledons</taxon>
        <taxon>Gunneridae</taxon>
        <taxon>Pentapetalae</taxon>
        <taxon>Caryophyllales</taxon>
        <taxon>Caryophyllaceae</taxon>
        <taxon>Paronychieae</taxon>
        <taxon>Paronychia</taxon>
    </lineage>
</organism>
<dbReference type="PANTHER" id="PTHR43207">
    <property type="entry name" value="AROGENATE DEHYDROGENASE-RELATED"/>
    <property type="match status" value="1"/>
</dbReference>
<evidence type="ECO:0000313" key="3">
    <source>
        <dbReference type="EMBL" id="AST14835.1"/>
    </source>
</evidence>
<dbReference type="InterPro" id="IPR059064">
    <property type="entry name" value="TYRAAT2_C"/>
</dbReference>
<dbReference type="GO" id="GO:0004665">
    <property type="term" value="F:prephenate dehydrogenase (NADP+) activity"/>
    <property type="evidence" value="ECO:0007669"/>
    <property type="project" value="InterPro"/>
</dbReference>
<dbReference type="Pfam" id="PF26213">
    <property type="entry name" value="TYRAAT1_C"/>
    <property type="match status" value="1"/>
</dbReference>
<dbReference type="InterPro" id="IPR036291">
    <property type="entry name" value="NAD(P)-bd_dom_sf"/>
</dbReference>
<proteinExistence type="evidence at transcript level"/>
<accession>A0A223FZ09</accession>
<dbReference type="EMBL" id="KY274180">
    <property type="protein sequence ID" value="AST14835.1"/>
    <property type="molecule type" value="mRNA"/>
</dbReference>
<dbReference type="InterPro" id="IPR003099">
    <property type="entry name" value="Prephen_DH"/>
</dbReference>
<dbReference type="PROSITE" id="PS51176">
    <property type="entry name" value="PDH_ADH"/>
    <property type="match status" value="1"/>
</dbReference>
<reference evidence="3" key="1">
    <citation type="submission" date="2016-11" db="EMBL/GenBank/DDBJ databases">
        <authorList>
            <person name="Jaros S."/>
            <person name="Januszkiewicz K."/>
            <person name="Wedrychowicz H."/>
        </authorList>
    </citation>
    <scope>NUCLEOTIDE SEQUENCE</scope>
</reference>
<dbReference type="GO" id="GO:0006571">
    <property type="term" value="P:tyrosine biosynthetic process"/>
    <property type="evidence" value="ECO:0007669"/>
    <property type="project" value="InterPro"/>
</dbReference>
<dbReference type="Pfam" id="PF03807">
    <property type="entry name" value="F420_oxidored"/>
    <property type="match status" value="1"/>
</dbReference>
<dbReference type="InterPro" id="IPR028939">
    <property type="entry name" value="P5C_Rdtase_cat_N"/>
</dbReference>
<dbReference type="SUPFAM" id="SSF51735">
    <property type="entry name" value="NAD(P)-binding Rossmann-fold domains"/>
    <property type="match status" value="1"/>
</dbReference>
<dbReference type="Gene3D" id="3.40.50.720">
    <property type="entry name" value="NAD(P)-binding Rossmann-like Domain"/>
    <property type="match status" value="1"/>
</dbReference>
<dbReference type="GO" id="GO:0033730">
    <property type="term" value="F:arogenate dehydrogenase (NADP+) activity"/>
    <property type="evidence" value="ECO:0007669"/>
    <property type="project" value="InterPro"/>
</dbReference>
<evidence type="ECO:0000256" key="1">
    <source>
        <dbReference type="ARBA" id="ARBA00023002"/>
    </source>
</evidence>
<feature type="domain" description="Prephenate/arogenate dehydrogenase" evidence="2">
    <location>
        <begin position="77"/>
        <end position="356"/>
    </location>
</feature>
<sequence>MNSISIVSSTKSTYYKVYQFPSPKICFFHPSKLSIPSCHLKFQNFAVRCNSSNNPKNVSNSKDNKWKPSEINKGIKLKIAVVGFGNFGQFLAKEMVKQGHQVVAYSRTDYTKVAQDMGVRFFSDACEMFIEQPEVILMCTSILSTEKVLRSLPLHRLRPATIFVDVLSVKEFPRSLFLQHLPKDFGILCTHPMFGPNSAKAGWAGLPFVLDRVRVSIDPTQATRTEAFLDIFRNAGCRMVEMTCEDHDKHAAGSQFITHMMGRVLEKVGLRNTPINTKGYESLLNLVENTGRDSFELFYGLFLYNENAMVQLERLDWAFKKVKSQLSACMHDHVRESLMFESHGDQNKIMKKASYKSLLSAYTEKSNKIVKDTKIKKDLVISGQQ</sequence>
<evidence type="ECO:0000259" key="2">
    <source>
        <dbReference type="PROSITE" id="PS51176"/>
    </source>
</evidence>